<sequence>MPLLFARILIMTAFIGILSACATSSAGLSTSTVPMADKKYTVLGPVEGMKYWITFDAAIIGIPLKSPPIDTLLEELQKEKEADALINLRYWTDKYIFLFLTLNRLHISAEAVRFDGVIPNPVLQPEPRRKGR</sequence>
<organism evidence="2 3">
    <name type="scientific">Leptospira inadai serovar Lyme</name>
    <dbReference type="NCBI Taxonomy" id="293084"/>
    <lineage>
        <taxon>Bacteria</taxon>
        <taxon>Pseudomonadati</taxon>
        <taxon>Spirochaetota</taxon>
        <taxon>Spirochaetia</taxon>
        <taxon>Leptospirales</taxon>
        <taxon>Leptospiraceae</taxon>
        <taxon>Leptospira</taxon>
    </lineage>
</organism>
<evidence type="ECO:0000313" key="2">
    <source>
        <dbReference type="EMBL" id="PNV76913.1"/>
    </source>
</evidence>
<dbReference type="NCBIfam" id="NF047814">
    <property type="entry name" value="LIC20211_lipo"/>
    <property type="match status" value="1"/>
</dbReference>
<dbReference type="EMBL" id="MCRM02000001">
    <property type="protein sequence ID" value="PNV76913.1"/>
    <property type="molecule type" value="Genomic_DNA"/>
</dbReference>
<keyword evidence="3" id="KW-1185">Reference proteome</keyword>
<proteinExistence type="predicted"/>
<protein>
    <recommendedName>
        <fullName evidence="4">Lipoprotein</fullName>
    </recommendedName>
</protein>
<dbReference type="RefSeq" id="WP_039935181.1">
    <property type="nucleotide sequence ID" value="NZ_MCRM02000001.1"/>
</dbReference>
<gene>
    <name evidence="2" type="ORF">BES34_001155</name>
</gene>
<keyword evidence="1" id="KW-0732">Signal</keyword>
<evidence type="ECO:0000313" key="3">
    <source>
        <dbReference type="Proteomes" id="UP000094669"/>
    </source>
</evidence>
<evidence type="ECO:0000256" key="1">
    <source>
        <dbReference type="SAM" id="SignalP"/>
    </source>
</evidence>
<accession>A0ABX4YNP6</accession>
<dbReference type="Proteomes" id="UP000094669">
    <property type="component" value="Unassembled WGS sequence"/>
</dbReference>
<feature type="signal peptide" evidence="1">
    <location>
        <begin position="1"/>
        <end position="22"/>
    </location>
</feature>
<name>A0ABX4YNP6_9LEPT</name>
<feature type="chain" id="PRO_5047309118" description="Lipoprotein" evidence="1">
    <location>
        <begin position="23"/>
        <end position="132"/>
    </location>
</feature>
<comment type="caution">
    <text evidence="2">The sequence shown here is derived from an EMBL/GenBank/DDBJ whole genome shotgun (WGS) entry which is preliminary data.</text>
</comment>
<reference evidence="2" key="1">
    <citation type="submission" date="2018-01" db="EMBL/GenBank/DDBJ databases">
        <title>Genomic characterization of Leptospira inadai serogroup Lyme isolated from captured rat in Brazil and comparative analysis with human reference strain.</title>
        <authorList>
            <person name="Moreno L.Z."/>
            <person name="Loureiro A.P."/>
            <person name="Miraglia F."/>
            <person name="Kremer F.S."/>
            <person name="Eslabao M.R."/>
            <person name="Dellagostin O.A."/>
            <person name="Lilenbaum W."/>
            <person name="Moreno A.M."/>
        </authorList>
    </citation>
    <scope>NUCLEOTIDE SEQUENCE [LARGE SCALE GENOMIC DNA]</scope>
    <source>
        <strain evidence="2">M34/99</strain>
    </source>
</reference>
<evidence type="ECO:0008006" key="4">
    <source>
        <dbReference type="Google" id="ProtNLM"/>
    </source>
</evidence>
<dbReference type="PROSITE" id="PS51257">
    <property type="entry name" value="PROKAR_LIPOPROTEIN"/>
    <property type="match status" value="1"/>
</dbReference>